<dbReference type="PRINTS" id="PR00081">
    <property type="entry name" value="GDHRDH"/>
</dbReference>
<comment type="caution">
    <text evidence="3">The sequence shown here is derived from an EMBL/GenBank/DDBJ whole genome shotgun (WGS) entry which is preliminary data.</text>
</comment>
<dbReference type="PANTHER" id="PTHR43976">
    <property type="entry name" value="SHORT CHAIN DEHYDROGENASE"/>
    <property type="match status" value="1"/>
</dbReference>
<dbReference type="PROSITE" id="PS00061">
    <property type="entry name" value="ADH_SHORT"/>
    <property type="match status" value="1"/>
</dbReference>
<dbReference type="InterPro" id="IPR051911">
    <property type="entry name" value="SDR_oxidoreductase"/>
</dbReference>
<dbReference type="Gene3D" id="3.40.50.720">
    <property type="entry name" value="NAD(P)-binding Rossmann-like Domain"/>
    <property type="match status" value="1"/>
</dbReference>
<dbReference type="PANTHER" id="PTHR43976:SF16">
    <property type="entry name" value="SHORT-CHAIN DEHYDROGENASE_REDUCTASE FAMILY PROTEIN"/>
    <property type="match status" value="1"/>
</dbReference>
<evidence type="ECO:0000313" key="4">
    <source>
        <dbReference type="Proteomes" id="UP000034086"/>
    </source>
</evidence>
<dbReference type="Pfam" id="PF00106">
    <property type="entry name" value="adh_short"/>
    <property type="match status" value="1"/>
</dbReference>
<evidence type="ECO:0000256" key="1">
    <source>
        <dbReference type="ARBA" id="ARBA00006484"/>
    </source>
</evidence>
<dbReference type="Proteomes" id="UP000034086">
    <property type="component" value="Unassembled WGS sequence"/>
</dbReference>
<dbReference type="GO" id="GO:0016491">
    <property type="term" value="F:oxidoreductase activity"/>
    <property type="evidence" value="ECO:0007669"/>
    <property type="project" value="UniProtKB-KW"/>
</dbReference>
<dbReference type="InterPro" id="IPR002347">
    <property type="entry name" value="SDR_fam"/>
</dbReference>
<gene>
    <name evidence="3" type="ORF">UX03_C0010G0018</name>
</gene>
<proteinExistence type="inferred from homology"/>
<evidence type="ECO:0000313" key="3">
    <source>
        <dbReference type="EMBL" id="KKU03802.1"/>
    </source>
</evidence>
<name>A0A0G1M6S2_9BACT</name>
<sequence>MKTVVLITGAGKGLGRVIAEACLEKGFVVYGTYRTSGDSPIKGVNYYKLDITSDDECKKTILKVIKKEKIIHVLINCAGVTISGPTLNYTADDFLNLMDTNVGGAFRLMKYLSPYKPRLIINVTSLNSFLSLPNYGLYAASKFALDAIGTAIRYELNPSTKVVNVAPGALLNENPVAKMVHKPVREKFPLLNLIIPLTKMRTVANEVIKLIGKEKVPTRVYVGRDAKMISFMQKVLPERVIDRLFLFLWKKR</sequence>
<accession>A0A0G1M6S2</accession>
<evidence type="ECO:0000256" key="2">
    <source>
        <dbReference type="ARBA" id="ARBA00023002"/>
    </source>
</evidence>
<dbReference type="EMBL" id="LCKQ01000010">
    <property type="protein sequence ID" value="KKU03802.1"/>
    <property type="molecule type" value="Genomic_DNA"/>
</dbReference>
<keyword evidence="2" id="KW-0560">Oxidoreductase</keyword>
<dbReference type="SUPFAM" id="SSF51735">
    <property type="entry name" value="NAD(P)-binding Rossmann-fold domains"/>
    <property type="match status" value="1"/>
</dbReference>
<protein>
    <submittedName>
        <fullName evidence="3">3-oxoacyl-ACP reductase</fullName>
    </submittedName>
</protein>
<dbReference type="InterPro" id="IPR036291">
    <property type="entry name" value="NAD(P)-bd_dom_sf"/>
</dbReference>
<organism evidence="3 4">
    <name type="scientific">Candidatus Woesebacteria bacterium GW2011_GWE1_45_18</name>
    <dbReference type="NCBI Taxonomy" id="1618598"/>
    <lineage>
        <taxon>Bacteria</taxon>
        <taxon>Candidatus Woeseibacteriota</taxon>
    </lineage>
</organism>
<dbReference type="AlphaFoldDB" id="A0A0G1M6S2"/>
<comment type="similarity">
    <text evidence="1">Belongs to the short-chain dehydrogenases/reductases (SDR) family.</text>
</comment>
<dbReference type="InterPro" id="IPR020904">
    <property type="entry name" value="Sc_DH/Rdtase_CS"/>
</dbReference>
<reference evidence="3 4" key="1">
    <citation type="journal article" date="2015" name="Nature">
        <title>rRNA introns, odd ribosomes, and small enigmatic genomes across a large radiation of phyla.</title>
        <authorList>
            <person name="Brown C.T."/>
            <person name="Hug L.A."/>
            <person name="Thomas B.C."/>
            <person name="Sharon I."/>
            <person name="Castelle C.J."/>
            <person name="Singh A."/>
            <person name="Wilkins M.J."/>
            <person name="Williams K.H."/>
            <person name="Banfield J.F."/>
        </authorList>
    </citation>
    <scope>NUCLEOTIDE SEQUENCE [LARGE SCALE GENOMIC DNA]</scope>
</reference>